<name>A0A8K0R0A3_9PLEO</name>
<dbReference type="EMBL" id="JAGMVJ010000018">
    <property type="protein sequence ID" value="KAH7077413.1"/>
    <property type="molecule type" value="Genomic_DNA"/>
</dbReference>
<evidence type="ECO:0000313" key="1">
    <source>
        <dbReference type="EMBL" id="KAH7077413.1"/>
    </source>
</evidence>
<proteinExistence type="predicted"/>
<protein>
    <submittedName>
        <fullName evidence="1">Uncharacterized protein</fullName>
    </submittedName>
</protein>
<reference evidence="1" key="1">
    <citation type="journal article" date="2021" name="Nat. Commun.">
        <title>Genetic determinants of endophytism in the Arabidopsis root mycobiome.</title>
        <authorList>
            <person name="Mesny F."/>
            <person name="Miyauchi S."/>
            <person name="Thiergart T."/>
            <person name="Pickel B."/>
            <person name="Atanasova L."/>
            <person name="Karlsson M."/>
            <person name="Huettel B."/>
            <person name="Barry K.W."/>
            <person name="Haridas S."/>
            <person name="Chen C."/>
            <person name="Bauer D."/>
            <person name="Andreopoulos W."/>
            <person name="Pangilinan J."/>
            <person name="LaButti K."/>
            <person name="Riley R."/>
            <person name="Lipzen A."/>
            <person name="Clum A."/>
            <person name="Drula E."/>
            <person name="Henrissat B."/>
            <person name="Kohler A."/>
            <person name="Grigoriev I.V."/>
            <person name="Martin F.M."/>
            <person name="Hacquard S."/>
        </authorList>
    </citation>
    <scope>NUCLEOTIDE SEQUENCE</scope>
    <source>
        <strain evidence="1">MPI-SDFR-AT-0120</strain>
    </source>
</reference>
<accession>A0A8K0R0A3</accession>
<organism evidence="1 2">
    <name type="scientific">Paraphoma chrysanthemicola</name>
    <dbReference type="NCBI Taxonomy" id="798071"/>
    <lineage>
        <taxon>Eukaryota</taxon>
        <taxon>Fungi</taxon>
        <taxon>Dikarya</taxon>
        <taxon>Ascomycota</taxon>
        <taxon>Pezizomycotina</taxon>
        <taxon>Dothideomycetes</taxon>
        <taxon>Pleosporomycetidae</taxon>
        <taxon>Pleosporales</taxon>
        <taxon>Pleosporineae</taxon>
        <taxon>Phaeosphaeriaceae</taxon>
        <taxon>Paraphoma</taxon>
    </lineage>
</organism>
<gene>
    <name evidence="1" type="ORF">FB567DRAFT_149280</name>
</gene>
<dbReference type="AlphaFoldDB" id="A0A8K0R0A3"/>
<evidence type="ECO:0000313" key="2">
    <source>
        <dbReference type="Proteomes" id="UP000813461"/>
    </source>
</evidence>
<comment type="caution">
    <text evidence="1">The sequence shown here is derived from an EMBL/GenBank/DDBJ whole genome shotgun (WGS) entry which is preliminary data.</text>
</comment>
<keyword evidence="2" id="KW-1185">Reference proteome</keyword>
<sequence length="204" mass="22624">MSWRRRRRQSLPRMYVSSEAGAMGIRGRCDLQRPDLQVQSVGDAAAMRGGWFGGAVKLKSANTQHPLLRSLRSEKRLCACSEEPKSSRAAVAGMPAVVLLLHPWATGCSVRLGGHNPRIRAWAGLRLREVLTMVPRIAIRPFSGWSRVRKVGSRWCYIVPSPPKALSRQQRLREAIKVAVEDDVPLDKLLEQSQGIRGNGGVVE</sequence>
<dbReference type="Proteomes" id="UP000813461">
    <property type="component" value="Unassembled WGS sequence"/>
</dbReference>